<dbReference type="PANTHER" id="PTHR33794:SF1">
    <property type="entry name" value="BACILLOLYSIN"/>
    <property type="match status" value="1"/>
</dbReference>
<evidence type="ECO:0000256" key="2">
    <source>
        <dbReference type="ARBA" id="ARBA00022670"/>
    </source>
</evidence>
<evidence type="ECO:0000256" key="9">
    <source>
        <dbReference type="SAM" id="MobiDB-lite"/>
    </source>
</evidence>
<dbReference type="Gene3D" id="2.60.40.10">
    <property type="entry name" value="Immunoglobulins"/>
    <property type="match status" value="1"/>
</dbReference>
<keyword evidence="10" id="KW-1133">Transmembrane helix</keyword>
<feature type="active site" description="Proton donor" evidence="8">
    <location>
        <position position="421"/>
    </location>
</feature>
<dbReference type="InterPro" id="IPR001570">
    <property type="entry name" value="Peptidase_M4_C_domain"/>
</dbReference>
<dbReference type="InterPro" id="IPR027268">
    <property type="entry name" value="Peptidase_M4/M1_CTD_sf"/>
</dbReference>
<dbReference type="InterPro" id="IPR013856">
    <property type="entry name" value="Peptidase_M4_domain"/>
</dbReference>
<accession>A0AA37S6U4</accession>
<evidence type="ECO:0000259" key="12">
    <source>
        <dbReference type="PROSITE" id="PS50835"/>
    </source>
</evidence>
<evidence type="ECO:0000256" key="5">
    <source>
        <dbReference type="ARBA" id="ARBA00022833"/>
    </source>
</evidence>
<evidence type="ECO:0000256" key="11">
    <source>
        <dbReference type="SAM" id="SignalP"/>
    </source>
</evidence>
<keyword evidence="4" id="KW-0378">Hydrolase</keyword>
<keyword evidence="11" id="KW-0732">Signal</keyword>
<evidence type="ECO:0000313" key="13">
    <source>
        <dbReference type="EMBL" id="GLQ04314.1"/>
    </source>
</evidence>
<dbReference type="GO" id="GO:0005509">
    <property type="term" value="F:calcium ion binding"/>
    <property type="evidence" value="ECO:0007669"/>
    <property type="project" value="InterPro"/>
</dbReference>
<dbReference type="InterPro" id="IPR013783">
    <property type="entry name" value="Ig-like_fold"/>
</dbReference>
<keyword evidence="6" id="KW-0482">Metalloprotease</keyword>
<dbReference type="NCBIfam" id="TIGR03501">
    <property type="entry name" value="GlyGly_CTERM"/>
    <property type="match status" value="1"/>
</dbReference>
<dbReference type="GO" id="GO:0006508">
    <property type="term" value="P:proteolysis"/>
    <property type="evidence" value="ECO:0007669"/>
    <property type="project" value="UniProtKB-KW"/>
</dbReference>
<protein>
    <recommendedName>
        <fullName evidence="12">Ig-like domain-containing protein</fullName>
    </recommendedName>
</protein>
<dbReference type="InterPro" id="IPR020008">
    <property type="entry name" value="GlyGly_CTERM"/>
</dbReference>
<dbReference type="GO" id="GO:0004222">
    <property type="term" value="F:metalloendopeptidase activity"/>
    <property type="evidence" value="ECO:0007669"/>
    <property type="project" value="InterPro"/>
</dbReference>
<gene>
    <name evidence="13" type="ORF">GCM10007914_31950</name>
</gene>
<feature type="active site" evidence="8">
    <location>
        <position position="339"/>
    </location>
</feature>
<evidence type="ECO:0000256" key="4">
    <source>
        <dbReference type="ARBA" id="ARBA00022801"/>
    </source>
</evidence>
<evidence type="ECO:0000313" key="14">
    <source>
        <dbReference type="Proteomes" id="UP001161408"/>
    </source>
</evidence>
<feature type="region of interest" description="Disordered" evidence="9">
    <location>
        <begin position="1056"/>
        <end position="1075"/>
    </location>
</feature>
<comment type="similarity">
    <text evidence="1">Belongs to the peptidase M4 family.</text>
</comment>
<dbReference type="RefSeq" id="WP_096039103.1">
    <property type="nucleotide sequence ID" value="NZ_BJXY01000015.1"/>
</dbReference>
<feature type="region of interest" description="Disordered" evidence="9">
    <location>
        <begin position="1287"/>
        <end position="1329"/>
    </location>
</feature>
<dbReference type="Pfam" id="PF02868">
    <property type="entry name" value="Peptidase_M4_C"/>
    <property type="match status" value="1"/>
</dbReference>
<feature type="compositionally biased region" description="Polar residues" evidence="9">
    <location>
        <begin position="1292"/>
        <end position="1307"/>
    </location>
</feature>
<evidence type="ECO:0000256" key="1">
    <source>
        <dbReference type="ARBA" id="ARBA00009388"/>
    </source>
</evidence>
<evidence type="ECO:0000256" key="8">
    <source>
        <dbReference type="PIRSR" id="PIRSR623612-1"/>
    </source>
</evidence>
<organism evidence="13 14">
    <name type="scientific">Pseudoalteromonas tetraodonis GFC</name>
    <dbReference type="NCBI Taxonomy" id="1315271"/>
    <lineage>
        <taxon>Bacteria</taxon>
        <taxon>Pseudomonadati</taxon>
        <taxon>Pseudomonadota</taxon>
        <taxon>Gammaproteobacteria</taxon>
        <taxon>Alteromonadales</taxon>
        <taxon>Pseudoalteromonadaceae</taxon>
        <taxon>Pseudoalteromonas</taxon>
    </lineage>
</organism>
<keyword evidence="14" id="KW-1185">Reference proteome</keyword>
<dbReference type="InterPro" id="IPR023612">
    <property type="entry name" value="Peptidase_M4"/>
</dbReference>
<feature type="signal peptide" evidence="11">
    <location>
        <begin position="1"/>
        <end position="22"/>
    </location>
</feature>
<reference evidence="13" key="1">
    <citation type="journal article" date="2014" name="Int. J. Syst. Evol. Microbiol.">
        <title>Complete genome sequence of Corynebacterium casei LMG S-19264T (=DSM 44701T), isolated from a smear-ripened cheese.</title>
        <authorList>
            <consortium name="US DOE Joint Genome Institute (JGI-PGF)"/>
            <person name="Walter F."/>
            <person name="Albersmeier A."/>
            <person name="Kalinowski J."/>
            <person name="Ruckert C."/>
        </authorList>
    </citation>
    <scope>NUCLEOTIDE SEQUENCE</scope>
    <source>
        <strain evidence="13">NBRC 103034</strain>
    </source>
</reference>
<keyword evidence="10" id="KW-0472">Membrane</keyword>
<proteinExistence type="inferred from homology"/>
<dbReference type="Pfam" id="PF22352">
    <property type="entry name" value="K319L-like_PKD"/>
    <property type="match status" value="1"/>
</dbReference>
<keyword evidence="2" id="KW-0645">Protease</keyword>
<dbReference type="CDD" id="cd09597">
    <property type="entry name" value="M4_TLP"/>
    <property type="match status" value="1"/>
</dbReference>
<keyword evidence="3" id="KW-0479">Metal-binding</keyword>
<dbReference type="SUPFAM" id="SSF103647">
    <property type="entry name" value="TSP type-3 repeat"/>
    <property type="match status" value="1"/>
</dbReference>
<dbReference type="InterPro" id="IPR050728">
    <property type="entry name" value="Zinc_Metalloprotease_M4"/>
</dbReference>
<feature type="domain" description="Ig-like" evidence="12">
    <location>
        <begin position="1974"/>
        <end position="2060"/>
    </location>
</feature>
<dbReference type="Pfam" id="PF01447">
    <property type="entry name" value="Peptidase_M4"/>
    <property type="match status" value="1"/>
</dbReference>
<feature type="compositionally biased region" description="Acidic residues" evidence="9">
    <location>
        <begin position="1690"/>
        <end position="1705"/>
    </location>
</feature>
<dbReference type="PRINTS" id="PR00730">
    <property type="entry name" value="THERMOLYSIN"/>
</dbReference>
<dbReference type="PROSITE" id="PS50835">
    <property type="entry name" value="IG_LIKE"/>
    <property type="match status" value="1"/>
</dbReference>
<dbReference type="SUPFAM" id="SSF55486">
    <property type="entry name" value="Metalloproteases ('zincins'), catalytic domain"/>
    <property type="match status" value="1"/>
</dbReference>
<keyword evidence="7" id="KW-0865">Zymogen</keyword>
<name>A0AA37S6U4_9GAMM</name>
<evidence type="ECO:0000256" key="10">
    <source>
        <dbReference type="SAM" id="Phobius"/>
    </source>
</evidence>
<dbReference type="Gene3D" id="1.10.390.10">
    <property type="entry name" value="Neutral Protease Domain 2"/>
    <property type="match status" value="1"/>
</dbReference>
<dbReference type="Proteomes" id="UP001161408">
    <property type="component" value="Unassembled WGS sequence"/>
</dbReference>
<dbReference type="Gene3D" id="3.10.170.10">
    <property type="match status" value="1"/>
</dbReference>
<comment type="caution">
    <text evidence="13">The sequence shown here is derived from an EMBL/GenBank/DDBJ whole genome shotgun (WGS) entry which is preliminary data.</text>
</comment>
<dbReference type="Gene3D" id="2.60.40.3010">
    <property type="match status" value="1"/>
</dbReference>
<evidence type="ECO:0000256" key="7">
    <source>
        <dbReference type="ARBA" id="ARBA00023145"/>
    </source>
</evidence>
<feature type="transmembrane region" description="Helical" evidence="10">
    <location>
        <begin position="2078"/>
        <end position="2095"/>
    </location>
</feature>
<keyword evidence="5" id="KW-0862">Zinc</keyword>
<sequence>MYKTLSSGLIAFCFLNTLSSQAAVSQRINKSSTQEVKQLLNQNSSIANTSSASSYFVELKQPQLSLSQQVNASSKKMQQYFSGVPVWGQQIRVQSNSEHISGFFAKNINFASLNKTATATFDELKAVKSLLTKSKLDDSLESEIINNKRYIYIHDGKAYYVRLIELKVTENGIEKMPIGLISESTYQIFELWDNIQSVDGKGPGGNQKIGQYEYGTDKDAFNVTQVGDTCFLENDKVKTVTMESGSEPSEAFSFTCNRNTHKEINGAFSPLNDAHAFGTAVFDMYQQWYNTAPLTFQLLMRVHSGDNWENATWNGQAMTFGDGADRFYPLVSLDIVSHEVSHGFTSQNSNLIYSNQSGGINESFSDMAGETAEYFLRGETDWLSGADISKVEPALRYFETPSLDGVSIDKASDFYPGMDVHFSSGVFNRAFFLLSNTDGWDPQKAFEIMLKANQNYWVSSSGFIDGACGAINSAIDLRYNASDVISAFNEVEVICDNIKFVDTDSDLMDDNWELLYGLDPSDADDANLDLDQDGLSNLEEYLANTLPNSVDTDADSLSDYDELNVYMTLPNNVDSDSDRMPDGWEVTFSFNPLDAADAELDFDSDSWANLIEYYGNSDPTDPNSEPSIFPETTYNFDDAVVPEFLVSSTPQTPWFITDYDGHDGLVLTNSDITDSQQTSVEFQFISDEQRFVNFNYLLETEANYDFFKVYINDTLVLDESGLTDWKVASFPLPTGFNTVKFVYTKDVIVSEGLDAVFIDNLYIGPSFPDSDGDGMSDMWELSYGLDINTDDSALDLDNDGLSNLLEFLNNGLPNNSDTDGDLMPDGWEYNNSLNLTDAADASQDADNDGFTNFTEYQANTDPQSDTSYPVVLNITTSFEGDTLPTWMTESVDSSAPFFITNDFATQGSQSIRSGDITDSQFSGFTVTGLFEEGVLAFDYKIDSEACCDFFIVTIDGQEVIGNAERGNLDAPEPTSFLVNISEGVHKIEFKYTKDGSVSTDADAVWLDNFAMLPVGDQTDTDNDQMPDYWELLNGLNRFDASDALSDKDADSLSALDEYNLGTNPNSSDTDSDELSDGYEVINGLLPLDPSDASLDSDADGYTNIQEFYGQSLANDATSTVQSFSQLNESFEEGLLPAMFTELAEHSTQWQLNTNWSTDGTSSLSLNASPAGSISGFAIAGLFEAGFINLDYFSNSNSSFQISVNGTQYNIKHYRSRLLIPVNDGFNIVKVKYESPYLADMPFSVDNISWTAELDVVSDFDGDGIPDYWEAQNGLNALDSYDASNDPDYDGLSNLNEYQMSSNPLSTDTDGDGVQDSEDSHPTDSSLGENIAPVFVSSLEPITLEATSQNTNLTNIFVPEATDNGHLEPYVYAASGSYLPLGEHQITWVARDYVGNETTAIQTVTLVDTTPPVIQNYYSVNVYGSSIDDIKAALFNSNAIYDSVSDVATIDIDSNFVFRTGDTLIPVSAADGAGNTSTGEINARVFPKVSIQPTTYVYQDGNAVIDVFISGKSPYGSVSFDLIGNNTSKYISTNQHGLVKVVLEREFFENASNIRINTRSSSFTDRNDTSQLVFLNETAKPEFITNLYQNGKVISKIVQRDSSDFIVDVHAVNLPSAASDNSIELQLSSQGDYFVNKIGPSKWNITFTPQLLTDSDNLDIAFTIKQNSEAVATDQISLRVIDAVTFNDPELDTDGDGISDAEEGVSDGDKDGIVDYLDSSSITHSAVLDSGDMVRSIDEFNHLSVGDIKQATVTQMIADMSISEQDLSTYFDSLDIAEPHFQAKSDIVNIHITLSNSSGTSEIAIPEYVNSILSSEMQIRLLSNTGWQSVSMLTGNVYEQICSGCFTFAVTDGSEFDLDGQVNGEIELVAKLAEESLNQAPVLDVTIPATIEELTTIELDASGTTDPDGDLLSFEWSIDHPQLSLTPSETDSKATLTVGEIEQTFTTDITLLISDGYEQFTEIYTVTFMHVNQLPAVELSSSSLSVDEGKEVSVTATATDKESSELTYRWVQTQGIEVAIENVNSSTLSFMAPNVSVTSELGFKLSVSDGEGETEQSVIVTINNVPEALATPKEGDKSGGGSFSFFLLLLAALFVYRRVQLLHK</sequence>
<evidence type="ECO:0000256" key="6">
    <source>
        <dbReference type="ARBA" id="ARBA00023049"/>
    </source>
</evidence>
<evidence type="ECO:0000256" key="3">
    <source>
        <dbReference type="ARBA" id="ARBA00022723"/>
    </source>
</evidence>
<keyword evidence="10" id="KW-0812">Transmembrane</keyword>
<dbReference type="InterPro" id="IPR028974">
    <property type="entry name" value="TSP_type-3_rpt"/>
</dbReference>
<feature type="chain" id="PRO_5041213917" description="Ig-like domain-containing protein" evidence="11">
    <location>
        <begin position="23"/>
        <end position="2103"/>
    </location>
</feature>
<dbReference type="InterPro" id="IPR007110">
    <property type="entry name" value="Ig-like_dom"/>
</dbReference>
<dbReference type="PANTHER" id="PTHR33794">
    <property type="entry name" value="BACILLOLYSIN"/>
    <property type="match status" value="1"/>
</dbReference>
<feature type="region of interest" description="Disordered" evidence="9">
    <location>
        <begin position="1690"/>
        <end position="1709"/>
    </location>
</feature>
<reference evidence="13" key="2">
    <citation type="submission" date="2023-01" db="EMBL/GenBank/DDBJ databases">
        <title>Draft genome sequence of Pseudoalteromonas tetraodonis strain NBRC 103034.</title>
        <authorList>
            <person name="Sun Q."/>
            <person name="Mori K."/>
        </authorList>
    </citation>
    <scope>NUCLEOTIDE SEQUENCE</scope>
    <source>
        <strain evidence="13">NBRC 103034</strain>
    </source>
</reference>
<dbReference type="EMBL" id="BSNE01000020">
    <property type="protein sequence ID" value="GLQ04314.1"/>
    <property type="molecule type" value="Genomic_DNA"/>
</dbReference>